<accession>A0A932HZV5</accession>
<dbReference type="PANTHER" id="PTHR43884:SF12">
    <property type="entry name" value="ISOVALERYL-COA DEHYDROGENASE, MITOCHONDRIAL-RELATED"/>
    <property type="match status" value="1"/>
</dbReference>
<dbReference type="InterPro" id="IPR013786">
    <property type="entry name" value="AcylCoA_DH/ox_N"/>
</dbReference>
<name>A0A932HZV5_UNCTE</name>
<keyword evidence="4 5" id="KW-0274">FAD</keyword>
<dbReference type="GO" id="GO:0003995">
    <property type="term" value="F:acyl-CoA dehydrogenase activity"/>
    <property type="evidence" value="ECO:0007669"/>
    <property type="project" value="InterPro"/>
</dbReference>
<evidence type="ECO:0000259" key="8">
    <source>
        <dbReference type="Pfam" id="PF02771"/>
    </source>
</evidence>
<evidence type="ECO:0000256" key="1">
    <source>
        <dbReference type="ARBA" id="ARBA00001974"/>
    </source>
</evidence>
<evidence type="ECO:0000259" key="6">
    <source>
        <dbReference type="Pfam" id="PF00441"/>
    </source>
</evidence>
<dbReference type="SUPFAM" id="SSF56645">
    <property type="entry name" value="Acyl-CoA dehydrogenase NM domain-like"/>
    <property type="match status" value="1"/>
</dbReference>
<dbReference type="Proteomes" id="UP000782312">
    <property type="component" value="Unassembled WGS sequence"/>
</dbReference>
<sequence>MDMRLSDEQIRLRELARDFAMRKIKPVVAELDRLADPAEVHRRFPWHVIEEGSRAGLRTAALPKEYGGGGIGILTHLLMLEELCQADSGFATHFHQAWKMAKLLVQKCSREQRDHFLPKFTDDDRALLAVAMTEPDSGCDTLMPYDGPDGGVRTTAVRDGDGWVINGTKHFIACASVAKLFFIATRTDKSVGVTRGLTVFLIERGTPGFRVGRIHDKLGNRLMMNAELIFENCRVPDFNRVSEVNQGLRYLASFGARHVPTTGAFGLALGRAAFEYAVEYAKTRVQGGKPVIEHPTVALRLGEMAAQLEAARAVCVQAAWMADQPDYDAKHGILASIFSSDVGPKVCDMALQLMGGYGYMRDYPVEKILRDALMCYHIDGTSDVHRIKIGEMLRGVARTGYIAE</sequence>
<dbReference type="InterPro" id="IPR046373">
    <property type="entry name" value="Acyl-CoA_Oxase/DH_mid-dom_sf"/>
</dbReference>
<feature type="domain" description="Acyl-CoA oxidase/dehydrogenase middle" evidence="7">
    <location>
        <begin position="129"/>
        <end position="233"/>
    </location>
</feature>
<dbReference type="InterPro" id="IPR036250">
    <property type="entry name" value="AcylCo_DH-like_C"/>
</dbReference>
<dbReference type="Pfam" id="PF00441">
    <property type="entry name" value="Acyl-CoA_dh_1"/>
    <property type="match status" value="1"/>
</dbReference>
<gene>
    <name evidence="9" type="ORF">HYZ11_14390</name>
</gene>
<dbReference type="PANTHER" id="PTHR43884">
    <property type="entry name" value="ACYL-COA DEHYDROGENASE"/>
    <property type="match status" value="1"/>
</dbReference>
<evidence type="ECO:0000313" key="10">
    <source>
        <dbReference type="Proteomes" id="UP000782312"/>
    </source>
</evidence>
<dbReference type="InterPro" id="IPR009100">
    <property type="entry name" value="AcylCoA_DH/oxidase_NM_dom_sf"/>
</dbReference>
<keyword evidence="5" id="KW-0560">Oxidoreductase</keyword>
<organism evidence="9 10">
    <name type="scientific">Tectimicrobiota bacterium</name>
    <dbReference type="NCBI Taxonomy" id="2528274"/>
    <lineage>
        <taxon>Bacteria</taxon>
        <taxon>Pseudomonadati</taxon>
        <taxon>Nitrospinota/Tectimicrobiota group</taxon>
        <taxon>Candidatus Tectimicrobiota</taxon>
    </lineage>
</organism>
<dbReference type="Gene3D" id="2.40.110.10">
    <property type="entry name" value="Butyryl-CoA Dehydrogenase, subunit A, domain 2"/>
    <property type="match status" value="1"/>
</dbReference>
<evidence type="ECO:0000256" key="3">
    <source>
        <dbReference type="ARBA" id="ARBA00022630"/>
    </source>
</evidence>
<dbReference type="GO" id="GO:0050660">
    <property type="term" value="F:flavin adenine dinucleotide binding"/>
    <property type="evidence" value="ECO:0007669"/>
    <property type="project" value="InterPro"/>
</dbReference>
<evidence type="ECO:0000256" key="2">
    <source>
        <dbReference type="ARBA" id="ARBA00009347"/>
    </source>
</evidence>
<comment type="cofactor">
    <cofactor evidence="1 5">
        <name>FAD</name>
        <dbReference type="ChEBI" id="CHEBI:57692"/>
    </cofactor>
</comment>
<dbReference type="SUPFAM" id="SSF47203">
    <property type="entry name" value="Acyl-CoA dehydrogenase C-terminal domain-like"/>
    <property type="match status" value="1"/>
</dbReference>
<dbReference type="InterPro" id="IPR006089">
    <property type="entry name" value="Acyl-CoA_DH_CS"/>
</dbReference>
<dbReference type="AlphaFoldDB" id="A0A932HZV5"/>
<dbReference type="Pfam" id="PF02771">
    <property type="entry name" value="Acyl-CoA_dh_N"/>
    <property type="match status" value="1"/>
</dbReference>
<evidence type="ECO:0000256" key="4">
    <source>
        <dbReference type="ARBA" id="ARBA00022827"/>
    </source>
</evidence>
<protein>
    <submittedName>
        <fullName evidence="9">Acyl-CoA/acyl-ACP dehydrogenase</fullName>
    </submittedName>
</protein>
<dbReference type="InterPro" id="IPR006091">
    <property type="entry name" value="Acyl-CoA_Oxase/DH_mid-dom"/>
</dbReference>
<dbReference type="InterPro" id="IPR009075">
    <property type="entry name" value="AcylCo_DH/oxidase_C"/>
</dbReference>
<feature type="domain" description="Acyl-CoA dehydrogenase/oxidase C-terminal" evidence="6">
    <location>
        <begin position="246"/>
        <end position="391"/>
    </location>
</feature>
<dbReference type="InterPro" id="IPR037069">
    <property type="entry name" value="AcylCoA_DH/ox_N_sf"/>
</dbReference>
<dbReference type="PROSITE" id="PS00073">
    <property type="entry name" value="ACYL_COA_DH_2"/>
    <property type="match status" value="1"/>
</dbReference>
<dbReference type="Pfam" id="PF02770">
    <property type="entry name" value="Acyl-CoA_dh_M"/>
    <property type="match status" value="1"/>
</dbReference>
<evidence type="ECO:0000256" key="5">
    <source>
        <dbReference type="RuleBase" id="RU362125"/>
    </source>
</evidence>
<evidence type="ECO:0000313" key="9">
    <source>
        <dbReference type="EMBL" id="MBI3128790.1"/>
    </source>
</evidence>
<comment type="caution">
    <text evidence="9">The sequence shown here is derived from an EMBL/GenBank/DDBJ whole genome shotgun (WGS) entry which is preliminary data.</text>
</comment>
<dbReference type="Gene3D" id="1.10.540.10">
    <property type="entry name" value="Acyl-CoA dehydrogenase/oxidase, N-terminal domain"/>
    <property type="match status" value="1"/>
</dbReference>
<dbReference type="Gene3D" id="1.20.140.10">
    <property type="entry name" value="Butyryl-CoA Dehydrogenase, subunit A, domain 3"/>
    <property type="match status" value="1"/>
</dbReference>
<proteinExistence type="inferred from homology"/>
<feature type="domain" description="Acyl-CoA dehydrogenase/oxidase N-terminal" evidence="8">
    <location>
        <begin position="6"/>
        <end position="122"/>
    </location>
</feature>
<dbReference type="EMBL" id="JACPUR010000035">
    <property type="protein sequence ID" value="MBI3128790.1"/>
    <property type="molecule type" value="Genomic_DNA"/>
</dbReference>
<reference evidence="9" key="1">
    <citation type="submission" date="2020-07" db="EMBL/GenBank/DDBJ databases">
        <title>Huge and variable diversity of episymbiotic CPR bacteria and DPANN archaea in groundwater ecosystems.</title>
        <authorList>
            <person name="He C.Y."/>
            <person name="Keren R."/>
            <person name="Whittaker M."/>
            <person name="Farag I.F."/>
            <person name="Doudna J."/>
            <person name="Cate J.H.D."/>
            <person name="Banfield J.F."/>
        </authorList>
    </citation>
    <scope>NUCLEOTIDE SEQUENCE</scope>
    <source>
        <strain evidence="9">NC_groundwater_763_Ag_S-0.2um_68_21</strain>
    </source>
</reference>
<dbReference type="PIRSF" id="PIRSF016578">
    <property type="entry name" value="HsaA"/>
    <property type="match status" value="1"/>
</dbReference>
<comment type="similarity">
    <text evidence="2 5">Belongs to the acyl-CoA dehydrogenase family.</text>
</comment>
<evidence type="ECO:0000259" key="7">
    <source>
        <dbReference type="Pfam" id="PF02770"/>
    </source>
</evidence>
<keyword evidence="3 5" id="KW-0285">Flavoprotein</keyword>